<comment type="caution">
    <text evidence="7">The sequence shown here is derived from an EMBL/GenBank/DDBJ whole genome shotgun (WGS) entry which is preliminary data.</text>
</comment>
<accession>A0A6G4VIC7</accession>
<dbReference type="Pfam" id="PF17932">
    <property type="entry name" value="TetR_C_24"/>
    <property type="match status" value="1"/>
</dbReference>
<dbReference type="InterPro" id="IPR001647">
    <property type="entry name" value="HTH_TetR"/>
</dbReference>
<gene>
    <name evidence="7" type="ORF">G5C60_40095</name>
</gene>
<dbReference type="PANTHER" id="PTHR30055:SF234">
    <property type="entry name" value="HTH-TYPE TRANSCRIPTIONAL REGULATOR BETI"/>
    <property type="match status" value="1"/>
</dbReference>
<evidence type="ECO:0000259" key="6">
    <source>
        <dbReference type="PROSITE" id="PS50977"/>
    </source>
</evidence>
<proteinExistence type="predicted"/>
<dbReference type="PRINTS" id="PR00455">
    <property type="entry name" value="HTHTETR"/>
</dbReference>
<dbReference type="GO" id="GO:0000976">
    <property type="term" value="F:transcription cis-regulatory region binding"/>
    <property type="evidence" value="ECO:0007669"/>
    <property type="project" value="TreeGrafter"/>
</dbReference>
<evidence type="ECO:0000256" key="5">
    <source>
        <dbReference type="SAM" id="MobiDB-lite"/>
    </source>
</evidence>
<keyword evidence="8" id="KW-1185">Reference proteome</keyword>
<keyword evidence="1" id="KW-0805">Transcription regulation</keyword>
<evidence type="ECO:0000256" key="3">
    <source>
        <dbReference type="ARBA" id="ARBA00023163"/>
    </source>
</evidence>
<dbReference type="Pfam" id="PF00440">
    <property type="entry name" value="TetR_N"/>
    <property type="match status" value="1"/>
</dbReference>
<dbReference type="InterPro" id="IPR041490">
    <property type="entry name" value="KstR2_TetR_C"/>
</dbReference>
<dbReference type="PANTHER" id="PTHR30055">
    <property type="entry name" value="HTH-TYPE TRANSCRIPTIONAL REGULATOR RUTR"/>
    <property type="match status" value="1"/>
</dbReference>
<dbReference type="InterPro" id="IPR036271">
    <property type="entry name" value="Tet_transcr_reg_TetR-rel_C_sf"/>
</dbReference>
<evidence type="ECO:0000256" key="4">
    <source>
        <dbReference type="PROSITE-ProRule" id="PRU00335"/>
    </source>
</evidence>
<evidence type="ECO:0000256" key="1">
    <source>
        <dbReference type="ARBA" id="ARBA00023015"/>
    </source>
</evidence>
<evidence type="ECO:0000313" key="8">
    <source>
        <dbReference type="Proteomes" id="UP000472335"/>
    </source>
</evidence>
<dbReference type="Gene3D" id="1.10.357.10">
    <property type="entry name" value="Tetracycline Repressor, domain 2"/>
    <property type="match status" value="1"/>
</dbReference>
<dbReference type="PROSITE" id="PS50977">
    <property type="entry name" value="HTH_TETR_2"/>
    <property type="match status" value="1"/>
</dbReference>
<dbReference type="Proteomes" id="UP000472335">
    <property type="component" value="Unassembled WGS sequence"/>
</dbReference>
<name>A0A6G4VIC7_9ACTN</name>
<dbReference type="InterPro" id="IPR009057">
    <property type="entry name" value="Homeodomain-like_sf"/>
</dbReference>
<dbReference type="InterPro" id="IPR050109">
    <property type="entry name" value="HTH-type_TetR-like_transc_reg"/>
</dbReference>
<feature type="domain" description="HTH tetR-type" evidence="6">
    <location>
        <begin position="24"/>
        <end position="84"/>
    </location>
</feature>
<dbReference type="GO" id="GO:0003700">
    <property type="term" value="F:DNA-binding transcription factor activity"/>
    <property type="evidence" value="ECO:0007669"/>
    <property type="project" value="TreeGrafter"/>
</dbReference>
<keyword evidence="2 4" id="KW-0238">DNA-binding</keyword>
<dbReference type="AlphaFoldDB" id="A0A6G4VIC7"/>
<evidence type="ECO:0000313" key="7">
    <source>
        <dbReference type="EMBL" id="NGO13635.1"/>
    </source>
</evidence>
<dbReference type="SUPFAM" id="SSF48498">
    <property type="entry name" value="Tetracyclin repressor-like, C-terminal domain"/>
    <property type="match status" value="1"/>
</dbReference>
<dbReference type="EMBL" id="JAAKZY010000201">
    <property type="protein sequence ID" value="NGO13635.1"/>
    <property type="molecule type" value="Genomic_DNA"/>
</dbReference>
<organism evidence="7 8">
    <name type="scientific">Streptomyces scabichelini</name>
    <dbReference type="NCBI Taxonomy" id="2711217"/>
    <lineage>
        <taxon>Bacteria</taxon>
        <taxon>Bacillati</taxon>
        <taxon>Actinomycetota</taxon>
        <taxon>Actinomycetes</taxon>
        <taxon>Kitasatosporales</taxon>
        <taxon>Streptomycetaceae</taxon>
        <taxon>Streptomyces</taxon>
    </lineage>
</organism>
<reference evidence="7 8" key="1">
    <citation type="submission" date="2020-02" db="EMBL/GenBank/DDBJ databases">
        <title>Whole-genome analyses of novel actinobacteria.</title>
        <authorList>
            <person name="Sahin N."/>
            <person name="Gencbay T."/>
        </authorList>
    </citation>
    <scope>NUCLEOTIDE SEQUENCE [LARGE SCALE GENOMIC DNA]</scope>
    <source>
        <strain evidence="7 8">HC44</strain>
    </source>
</reference>
<evidence type="ECO:0000256" key="2">
    <source>
        <dbReference type="ARBA" id="ARBA00023125"/>
    </source>
</evidence>
<dbReference type="SUPFAM" id="SSF46689">
    <property type="entry name" value="Homeodomain-like"/>
    <property type="match status" value="1"/>
</dbReference>
<protein>
    <submittedName>
        <fullName evidence="7">TetR/AcrR family transcriptional regulator</fullName>
    </submittedName>
</protein>
<feature type="DNA-binding region" description="H-T-H motif" evidence="4">
    <location>
        <begin position="47"/>
        <end position="66"/>
    </location>
</feature>
<feature type="region of interest" description="Disordered" evidence="5">
    <location>
        <begin position="1"/>
        <end position="24"/>
    </location>
</feature>
<sequence length="211" mass="23405">MTSERGSRSAVTARGRTAVGRSPGPRAAEIRAAALVLFAERGYAATTMADIGEAVGMRGPSLYKHVGSKQELLAQIMTGTMDDLLRNHRIAVAGCEDVVERLRRTAEAHVRYHARHRLEAFVGTREIRSLEEPHRTEVLRRRAAYEQAFRTLLTEGVDAGRFAITTVKLTSYAILDLGMGVAVWYREKGDLTEDQVVYQYGDFALRLAGVR</sequence>
<keyword evidence="3" id="KW-0804">Transcription</keyword>
<dbReference type="RefSeq" id="WP_165267247.1">
    <property type="nucleotide sequence ID" value="NZ_JAAKZY010000201.1"/>
</dbReference>